<reference evidence="1 2" key="1">
    <citation type="submission" date="2018-02" db="EMBL/GenBank/DDBJ databases">
        <title>Fusarium culmorum secondary metabolites in fungal-bacterial-plant interactions.</title>
        <authorList>
            <person name="Schmidt R."/>
        </authorList>
    </citation>
    <scope>NUCLEOTIDE SEQUENCE [LARGE SCALE GENOMIC DNA]</scope>
    <source>
        <strain evidence="1 2">PV</strain>
    </source>
</reference>
<dbReference type="EMBL" id="PVEM01000006">
    <property type="protein sequence ID" value="PTD07891.1"/>
    <property type="molecule type" value="Genomic_DNA"/>
</dbReference>
<protein>
    <submittedName>
        <fullName evidence="1">Uncharacterized protein</fullName>
    </submittedName>
</protein>
<evidence type="ECO:0000313" key="1">
    <source>
        <dbReference type="EMBL" id="PTD07891.1"/>
    </source>
</evidence>
<keyword evidence="2" id="KW-1185">Reference proteome</keyword>
<evidence type="ECO:0000313" key="2">
    <source>
        <dbReference type="Proteomes" id="UP000241587"/>
    </source>
</evidence>
<accession>A0A2T4GWI3</accession>
<sequence>MEFTGGCITMRAFDTAQKLHEGNQVIRSFWEASTLMVYTTLKKEVGWEASSLAYMSLKHGSYVAKIIVK</sequence>
<name>A0A2T4GWI3_FUSCU</name>
<gene>
    <name evidence="1" type="ORF">FCULG_00005840</name>
</gene>
<comment type="caution">
    <text evidence="1">The sequence shown here is derived from an EMBL/GenBank/DDBJ whole genome shotgun (WGS) entry which is preliminary data.</text>
</comment>
<organism evidence="1 2">
    <name type="scientific">Fusarium culmorum</name>
    <dbReference type="NCBI Taxonomy" id="5516"/>
    <lineage>
        <taxon>Eukaryota</taxon>
        <taxon>Fungi</taxon>
        <taxon>Dikarya</taxon>
        <taxon>Ascomycota</taxon>
        <taxon>Pezizomycotina</taxon>
        <taxon>Sordariomycetes</taxon>
        <taxon>Hypocreomycetidae</taxon>
        <taxon>Hypocreales</taxon>
        <taxon>Nectriaceae</taxon>
        <taxon>Fusarium</taxon>
    </lineage>
</organism>
<proteinExistence type="predicted"/>
<dbReference type="AlphaFoldDB" id="A0A2T4GWI3"/>
<dbReference type="Proteomes" id="UP000241587">
    <property type="component" value="Unassembled WGS sequence"/>
</dbReference>